<reference evidence="2" key="1">
    <citation type="submission" date="2023-06" db="EMBL/GenBank/DDBJ databases">
        <title>Genome-scale phylogeny and comparative genomics of the fungal order Sordariales.</title>
        <authorList>
            <consortium name="Lawrence Berkeley National Laboratory"/>
            <person name="Hensen N."/>
            <person name="Bonometti L."/>
            <person name="Westerberg I."/>
            <person name="Brannstrom I.O."/>
            <person name="Guillou S."/>
            <person name="Cros-Aarteil S."/>
            <person name="Calhoun S."/>
            <person name="Haridas S."/>
            <person name="Kuo A."/>
            <person name="Mondo S."/>
            <person name="Pangilinan J."/>
            <person name="Riley R."/>
            <person name="Labutti K."/>
            <person name="Andreopoulos B."/>
            <person name="Lipzen A."/>
            <person name="Chen C."/>
            <person name="Yanf M."/>
            <person name="Daum C."/>
            <person name="Ng V."/>
            <person name="Clum A."/>
            <person name="Steindorff A."/>
            <person name="Ohm R."/>
            <person name="Martin F."/>
            <person name="Silar P."/>
            <person name="Natvig D."/>
            <person name="Lalanne C."/>
            <person name="Gautier V."/>
            <person name="Ament-Velasquez S.L."/>
            <person name="Kruys A."/>
            <person name="Hutchinson M.I."/>
            <person name="Powell A.J."/>
            <person name="Barry K."/>
            <person name="Miller A.N."/>
            <person name="Grigoriev I.V."/>
            <person name="Debuchy R."/>
            <person name="Gladieux P."/>
            <person name="Thoren M.H."/>
            <person name="Johannesson H."/>
        </authorList>
    </citation>
    <scope>NUCLEOTIDE SEQUENCE</scope>
    <source>
        <strain evidence="2">SMH4607-1</strain>
    </source>
</reference>
<organism evidence="2 3">
    <name type="scientific">Lasiosphaeris hirsuta</name>
    <dbReference type="NCBI Taxonomy" id="260670"/>
    <lineage>
        <taxon>Eukaryota</taxon>
        <taxon>Fungi</taxon>
        <taxon>Dikarya</taxon>
        <taxon>Ascomycota</taxon>
        <taxon>Pezizomycotina</taxon>
        <taxon>Sordariomycetes</taxon>
        <taxon>Sordariomycetidae</taxon>
        <taxon>Sordariales</taxon>
        <taxon>Lasiosphaeriaceae</taxon>
        <taxon>Lasiosphaeris</taxon>
    </lineage>
</organism>
<name>A0AA40AFV6_9PEZI</name>
<keyword evidence="3" id="KW-1185">Reference proteome</keyword>
<evidence type="ECO:0000313" key="3">
    <source>
        <dbReference type="Proteomes" id="UP001172102"/>
    </source>
</evidence>
<dbReference type="AlphaFoldDB" id="A0AA40AFV6"/>
<comment type="caution">
    <text evidence="2">The sequence shown here is derived from an EMBL/GenBank/DDBJ whole genome shotgun (WGS) entry which is preliminary data.</text>
</comment>
<feature type="region of interest" description="Disordered" evidence="1">
    <location>
        <begin position="20"/>
        <end position="51"/>
    </location>
</feature>
<accession>A0AA40AFV6</accession>
<proteinExistence type="predicted"/>
<protein>
    <submittedName>
        <fullName evidence="2">Uncharacterized protein</fullName>
    </submittedName>
</protein>
<gene>
    <name evidence="2" type="ORF">B0H67DRAFT_233778</name>
</gene>
<evidence type="ECO:0000313" key="2">
    <source>
        <dbReference type="EMBL" id="KAK0715080.1"/>
    </source>
</evidence>
<evidence type="ECO:0000256" key="1">
    <source>
        <dbReference type="SAM" id="MobiDB-lite"/>
    </source>
</evidence>
<dbReference type="Proteomes" id="UP001172102">
    <property type="component" value="Unassembled WGS sequence"/>
</dbReference>
<dbReference type="EMBL" id="JAUKUA010000004">
    <property type="protein sequence ID" value="KAK0715080.1"/>
    <property type="molecule type" value="Genomic_DNA"/>
</dbReference>
<sequence>MSSLGGPQVLAAPSFAPDANAKMSCKSTEHQESLPKAQPPEPGQESCSDIGGDAVYTERYSRSNTTVPLPRNHSRTTFASLPQEIVDMIWTCLGKVESPPQYLCHLSETTTCDSLRLGSITYDNQLCSLRPPLLSQICRNSREFARRRYRPRMGRTIDHGSGKAAALWWESNTGFTTISLQYKSDLRDANHDALSTRQDPDGPLPDIQIPALDGVMVAARGEIRCALPRGTTLAGVLSETRALLMAWYWRRECYIDIEDANAFRELRQIYQCCVAHETTAAFLKKVYAGPAERASISGEAREEITRVWARTNWARDLGGKMPLGPLPTARVVVKVWVGPEPRSRRTVS</sequence>